<organism evidence="2 3">
    <name type="scientific">Actinomadura keratinilytica</name>
    <dbReference type="NCBI Taxonomy" id="547461"/>
    <lineage>
        <taxon>Bacteria</taxon>
        <taxon>Bacillati</taxon>
        <taxon>Actinomycetota</taxon>
        <taxon>Actinomycetes</taxon>
        <taxon>Streptosporangiales</taxon>
        <taxon>Thermomonosporaceae</taxon>
        <taxon>Actinomadura</taxon>
    </lineage>
</organism>
<feature type="region of interest" description="Disordered" evidence="1">
    <location>
        <begin position="1"/>
        <end position="31"/>
    </location>
</feature>
<proteinExistence type="predicted"/>
<sequence>MPPPAADAVAGPPGARGGSTLTAAGPESEQPAVMISTAVNGTADARTGLRTAMGPSASDSDSVAGHPSDAHPPGRHPHAAACGDRADRQGTVPAPLGNKGCTDQKPRGPQ</sequence>
<reference evidence="3" key="1">
    <citation type="journal article" date="2019" name="Int. J. Syst. Evol. Microbiol.">
        <title>The Global Catalogue of Microorganisms (GCM) 10K type strain sequencing project: providing services to taxonomists for standard genome sequencing and annotation.</title>
        <authorList>
            <consortium name="The Broad Institute Genomics Platform"/>
            <consortium name="The Broad Institute Genome Sequencing Center for Infectious Disease"/>
            <person name="Wu L."/>
            <person name="Ma J."/>
        </authorList>
    </citation>
    <scope>NUCLEOTIDE SEQUENCE [LARGE SCALE GENOMIC DNA]</scope>
    <source>
        <strain evidence="3">JCM 17316</strain>
    </source>
</reference>
<evidence type="ECO:0000313" key="2">
    <source>
        <dbReference type="EMBL" id="GAA4131264.1"/>
    </source>
</evidence>
<evidence type="ECO:0000256" key="1">
    <source>
        <dbReference type="SAM" id="MobiDB-lite"/>
    </source>
</evidence>
<protein>
    <submittedName>
        <fullName evidence="2">Uncharacterized protein</fullName>
    </submittedName>
</protein>
<gene>
    <name evidence="2" type="ORF">GCM10022416_09820</name>
</gene>
<feature type="region of interest" description="Disordered" evidence="1">
    <location>
        <begin position="44"/>
        <end position="110"/>
    </location>
</feature>
<dbReference type="EMBL" id="BAABDO010000008">
    <property type="protein sequence ID" value="GAA4131264.1"/>
    <property type="molecule type" value="Genomic_DNA"/>
</dbReference>
<comment type="caution">
    <text evidence="2">The sequence shown here is derived from an EMBL/GenBank/DDBJ whole genome shotgun (WGS) entry which is preliminary data.</text>
</comment>
<name>A0ABP7Y5W2_9ACTN</name>
<dbReference type="Proteomes" id="UP001500266">
    <property type="component" value="Unassembled WGS sequence"/>
</dbReference>
<evidence type="ECO:0000313" key="3">
    <source>
        <dbReference type="Proteomes" id="UP001500266"/>
    </source>
</evidence>
<accession>A0ABP7Y5W2</accession>
<feature type="compositionally biased region" description="Low complexity" evidence="1">
    <location>
        <begin position="1"/>
        <end position="13"/>
    </location>
</feature>
<keyword evidence="3" id="KW-1185">Reference proteome</keyword>